<dbReference type="InterPro" id="IPR005517">
    <property type="entry name" value="Transl_elong_EFG/EF2_IV"/>
</dbReference>
<gene>
    <name evidence="4" type="ORF">LPT13_11460</name>
</gene>
<dbReference type="CDD" id="cd01434">
    <property type="entry name" value="EFG_mtEFG1_IV"/>
    <property type="match status" value="1"/>
</dbReference>
<evidence type="ECO:0000259" key="3">
    <source>
        <dbReference type="PROSITE" id="PS51722"/>
    </source>
</evidence>
<dbReference type="Gene3D" id="3.30.70.870">
    <property type="entry name" value="Elongation Factor G (Translational Gtpase), domain 3"/>
    <property type="match status" value="1"/>
</dbReference>
<dbReference type="CDD" id="cd04088">
    <property type="entry name" value="EFG_mtEFG_II"/>
    <property type="match status" value="1"/>
</dbReference>
<dbReference type="Pfam" id="PF00679">
    <property type="entry name" value="EFG_C"/>
    <property type="match status" value="1"/>
</dbReference>
<dbReference type="InterPro" id="IPR005225">
    <property type="entry name" value="Small_GTP-bd"/>
</dbReference>
<dbReference type="Pfam" id="PF00009">
    <property type="entry name" value="GTP_EFTU"/>
    <property type="match status" value="1"/>
</dbReference>
<dbReference type="InterPro" id="IPR000795">
    <property type="entry name" value="T_Tr_GTP-bd_dom"/>
</dbReference>
<dbReference type="Gene3D" id="3.30.70.240">
    <property type="match status" value="1"/>
</dbReference>
<protein>
    <submittedName>
        <fullName evidence="4">Elongation factor G</fullName>
    </submittedName>
</protein>
<dbReference type="InterPro" id="IPR035649">
    <property type="entry name" value="EFG_V"/>
</dbReference>
<dbReference type="CDD" id="cd03713">
    <property type="entry name" value="EFG_mtEFG_C"/>
    <property type="match status" value="1"/>
</dbReference>
<dbReference type="SUPFAM" id="SSF52540">
    <property type="entry name" value="P-loop containing nucleoside triphosphate hydrolases"/>
    <property type="match status" value="1"/>
</dbReference>
<dbReference type="SMART" id="SM00838">
    <property type="entry name" value="EFG_C"/>
    <property type="match status" value="1"/>
</dbReference>
<sequence>MAAPATEHVRNIVLVGQDGAGKTSLAEAMLYVSGKTPRMGTTHDGKSYLDYDPEEIKRKFTIGTSIAPIPYKDYKINVLDTSGHPDFIGDTLATMQAAEMALFVVDAVAGPQVMTTKLWREAEDMRLSRAVYINHIDRENANFDTAMATLHARFGSRLGAVTIPMGVESDFKGVIDVIRMKARFHDGEGLEEVVTDIPAEYADVAQAARDKLCDLVAEADDELMMKYLDGEEQLTQAELESLLDQAIAKELFIPVFVGSTIIMQGVQGLMEDICTYFPHPRSHGRFQMADGETIRVDESKRPAAFVFKTLSDPFVGRLSFLKVIAGVLEPGMELINYRTGKKERLGHLYVMMGKEPMDVKSAKAGDIIVVPKLVETRSGDTLSQTGEISVMPLPTPTPQYPVAVEAVNKKDEDKLGTFLARAAESDPTVVISRNEDTHQTILTAMGDTQVDMLMARLKEQTGVDAKLVPVRVPYRETIRKTAEAQGRHKKQTGGAGQFGDCWLRLSPNPGAGYEFIDEIKGGAIPNGLIPAVDKGVQDAMREGFLAGYPMVDIKCAVYDGSYHSVDSNEMAFKTAARIGFRAACEKADPVILEPMATMDIVVGEEYAGTIMGDISTRRGRIVGTDSNDAGETVIMVRVPYAEVVGYTKDLRSLTRGSGSYTIMVEGYEEAPHDVTKKLIEEYQAARAAGN</sequence>
<name>A0ABS9WJB5_9ACTN</name>
<dbReference type="Gene3D" id="3.40.50.300">
    <property type="entry name" value="P-loop containing nucleotide triphosphate hydrolases"/>
    <property type="match status" value="1"/>
</dbReference>
<evidence type="ECO:0000256" key="1">
    <source>
        <dbReference type="ARBA" id="ARBA00022741"/>
    </source>
</evidence>
<dbReference type="SUPFAM" id="SSF54211">
    <property type="entry name" value="Ribosomal protein S5 domain 2-like"/>
    <property type="match status" value="1"/>
</dbReference>
<dbReference type="CDD" id="cd04170">
    <property type="entry name" value="EF-G_bact"/>
    <property type="match status" value="1"/>
</dbReference>
<dbReference type="Pfam" id="PF03764">
    <property type="entry name" value="EFG_IV"/>
    <property type="match status" value="1"/>
</dbReference>
<dbReference type="InterPro" id="IPR041095">
    <property type="entry name" value="EFG_II"/>
</dbReference>
<dbReference type="InterPro" id="IPR020568">
    <property type="entry name" value="Ribosomal_Su5_D2-typ_SF"/>
</dbReference>
<reference evidence="4" key="1">
    <citation type="submission" date="2021-11" db="EMBL/GenBank/DDBJ databases">
        <title>A Novel Adlercreutzia Species, isolated from a Allomyrina dichotoma larva feces.</title>
        <authorList>
            <person name="Suh M.K."/>
        </authorList>
    </citation>
    <scope>NUCLEOTIDE SEQUENCE</scope>
    <source>
        <strain evidence="4">JBNU-10</strain>
    </source>
</reference>
<dbReference type="PANTHER" id="PTHR43261:SF6">
    <property type="entry name" value="ELONGATION FACTOR G-LIKE PROTEIN"/>
    <property type="match status" value="1"/>
</dbReference>
<keyword evidence="4" id="KW-0251">Elongation factor</keyword>
<keyword evidence="2" id="KW-0342">GTP-binding</keyword>
<dbReference type="Pfam" id="PF22042">
    <property type="entry name" value="EF-G_D2"/>
    <property type="match status" value="1"/>
</dbReference>
<dbReference type="RefSeq" id="WP_242166535.1">
    <property type="nucleotide sequence ID" value="NZ_JAJMLW010000004.1"/>
</dbReference>
<dbReference type="PROSITE" id="PS51722">
    <property type="entry name" value="G_TR_2"/>
    <property type="match status" value="1"/>
</dbReference>
<dbReference type="Gene3D" id="2.40.30.10">
    <property type="entry name" value="Translation factors"/>
    <property type="match status" value="1"/>
</dbReference>
<keyword evidence="4" id="KW-0648">Protein biosynthesis</keyword>
<dbReference type="NCBIfam" id="NF009381">
    <property type="entry name" value="PRK12740.1-5"/>
    <property type="match status" value="1"/>
</dbReference>
<dbReference type="EMBL" id="JAJMLW010000004">
    <property type="protein sequence ID" value="MCI2242963.1"/>
    <property type="molecule type" value="Genomic_DNA"/>
</dbReference>
<dbReference type="SUPFAM" id="SSF54980">
    <property type="entry name" value="EF-G C-terminal domain-like"/>
    <property type="match status" value="2"/>
</dbReference>
<dbReference type="InterPro" id="IPR035647">
    <property type="entry name" value="EFG_III/V"/>
</dbReference>
<evidence type="ECO:0000313" key="4">
    <source>
        <dbReference type="EMBL" id="MCI2242963.1"/>
    </source>
</evidence>
<dbReference type="InterPro" id="IPR009000">
    <property type="entry name" value="Transl_B-barrel_sf"/>
</dbReference>
<accession>A0ABS9WJB5</accession>
<dbReference type="InterPro" id="IPR014721">
    <property type="entry name" value="Ribsml_uS5_D2-typ_fold_subgr"/>
</dbReference>
<dbReference type="NCBIfam" id="TIGR00231">
    <property type="entry name" value="small_GTP"/>
    <property type="match status" value="1"/>
</dbReference>
<proteinExistence type="predicted"/>
<organism evidence="4 5">
    <name type="scientific">Adlercreutzia faecimuris</name>
    <dbReference type="NCBI Taxonomy" id="2897341"/>
    <lineage>
        <taxon>Bacteria</taxon>
        <taxon>Bacillati</taxon>
        <taxon>Actinomycetota</taxon>
        <taxon>Coriobacteriia</taxon>
        <taxon>Eggerthellales</taxon>
        <taxon>Eggerthellaceae</taxon>
        <taxon>Adlercreutzia</taxon>
    </lineage>
</organism>
<dbReference type="Gene3D" id="3.30.230.10">
    <property type="match status" value="1"/>
</dbReference>
<dbReference type="InterPro" id="IPR047872">
    <property type="entry name" value="EFG_IV"/>
</dbReference>
<dbReference type="Proteomes" id="UP001430755">
    <property type="component" value="Unassembled WGS sequence"/>
</dbReference>
<dbReference type="GO" id="GO:0003746">
    <property type="term" value="F:translation elongation factor activity"/>
    <property type="evidence" value="ECO:0007669"/>
    <property type="project" value="UniProtKB-KW"/>
</dbReference>
<dbReference type="SMART" id="SM00889">
    <property type="entry name" value="EFG_IV"/>
    <property type="match status" value="1"/>
</dbReference>
<evidence type="ECO:0000313" key="5">
    <source>
        <dbReference type="Proteomes" id="UP001430755"/>
    </source>
</evidence>
<keyword evidence="1" id="KW-0547">Nucleotide-binding</keyword>
<dbReference type="InterPro" id="IPR027417">
    <property type="entry name" value="P-loop_NTPase"/>
</dbReference>
<dbReference type="Pfam" id="PF14492">
    <property type="entry name" value="EFG_III"/>
    <property type="match status" value="1"/>
</dbReference>
<dbReference type="SUPFAM" id="SSF50447">
    <property type="entry name" value="Translation proteins"/>
    <property type="match status" value="1"/>
</dbReference>
<dbReference type="PANTHER" id="PTHR43261">
    <property type="entry name" value="TRANSLATION ELONGATION FACTOR G-RELATED"/>
    <property type="match status" value="1"/>
</dbReference>
<dbReference type="InterPro" id="IPR000640">
    <property type="entry name" value="EFG_V-like"/>
</dbReference>
<feature type="domain" description="Tr-type G" evidence="3">
    <location>
        <begin position="7"/>
        <end position="281"/>
    </location>
</feature>
<evidence type="ECO:0000256" key="2">
    <source>
        <dbReference type="ARBA" id="ARBA00023134"/>
    </source>
</evidence>
<dbReference type="InterPro" id="IPR053905">
    <property type="entry name" value="EF-G-like_DII"/>
</dbReference>
<keyword evidence="5" id="KW-1185">Reference proteome</keyword>
<comment type="caution">
    <text evidence="4">The sequence shown here is derived from an EMBL/GenBank/DDBJ whole genome shotgun (WGS) entry which is preliminary data.</text>
</comment>